<keyword evidence="2" id="KW-1185">Reference proteome</keyword>
<evidence type="ECO:0000313" key="2">
    <source>
        <dbReference type="Proteomes" id="UP001551675"/>
    </source>
</evidence>
<dbReference type="Proteomes" id="UP001551675">
    <property type="component" value="Unassembled WGS sequence"/>
</dbReference>
<reference evidence="1 2" key="1">
    <citation type="submission" date="2024-06" db="EMBL/GenBank/DDBJ databases">
        <title>The Natural Products Discovery Center: Release of the First 8490 Sequenced Strains for Exploring Actinobacteria Biosynthetic Diversity.</title>
        <authorList>
            <person name="Kalkreuter E."/>
            <person name="Kautsar S.A."/>
            <person name="Yang D."/>
            <person name="Bader C.D."/>
            <person name="Teijaro C.N."/>
            <person name="Fluegel L."/>
            <person name="Davis C.M."/>
            <person name="Simpson J.R."/>
            <person name="Lauterbach L."/>
            <person name="Steele A.D."/>
            <person name="Gui C."/>
            <person name="Meng S."/>
            <person name="Li G."/>
            <person name="Viehrig K."/>
            <person name="Ye F."/>
            <person name="Su P."/>
            <person name="Kiefer A.F."/>
            <person name="Nichols A."/>
            <person name="Cepeda A.J."/>
            <person name="Yan W."/>
            <person name="Fan B."/>
            <person name="Jiang Y."/>
            <person name="Adhikari A."/>
            <person name="Zheng C.-J."/>
            <person name="Schuster L."/>
            <person name="Cowan T.M."/>
            <person name="Smanski M.J."/>
            <person name="Chevrette M.G."/>
            <person name="De Carvalho L.P.S."/>
            <person name="Shen B."/>
        </authorList>
    </citation>
    <scope>NUCLEOTIDE SEQUENCE [LARGE SCALE GENOMIC DNA]</scope>
    <source>
        <strain evidence="1 2">NPDC050100</strain>
    </source>
</reference>
<organism evidence="1 2">
    <name type="scientific">Microtetraspora glauca</name>
    <dbReference type="NCBI Taxonomy" id="1996"/>
    <lineage>
        <taxon>Bacteria</taxon>
        <taxon>Bacillati</taxon>
        <taxon>Actinomycetota</taxon>
        <taxon>Actinomycetes</taxon>
        <taxon>Streptosporangiales</taxon>
        <taxon>Streptosporangiaceae</taxon>
        <taxon>Microtetraspora</taxon>
    </lineage>
</organism>
<name>A0ABV3GNS3_MICGL</name>
<proteinExistence type="predicted"/>
<evidence type="ECO:0000313" key="1">
    <source>
        <dbReference type="EMBL" id="MEV0973265.1"/>
    </source>
</evidence>
<dbReference type="EMBL" id="JBFALK010000021">
    <property type="protein sequence ID" value="MEV0973265.1"/>
    <property type="molecule type" value="Genomic_DNA"/>
</dbReference>
<protein>
    <submittedName>
        <fullName evidence="1">Uncharacterized protein</fullName>
    </submittedName>
</protein>
<sequence length="45" mass="5094">MTELVEVVNRHSTLVMRPTKEGMTEPAEVTIKHSTLVMRPTKEVS</sequence>
<dbReference type="RefSeq" id="WP_358138817.1">
    <property type="nucleotide sequence ID" value="NZ_JBFALK010000021.1"/>
</dbReference>
<accession>A0ABV3GNS3</accession>
<comment type="caution">
    <text evidence="1">The sequence shown here is derived from an EMBL/GenBank/DDBJ whole genome shotgun (WGS) entry which is preliminary data.</text>
</comment>
<gene>
    <name evidence="1" type="ORF">AB0I59_32080</name>
</gene>